<comment type="caution">
    <text evidence="3">The sequence shown here is derived from an EMBL/GenBank/DDBJ whole genome shotgun (WGS) entry which is preliminary data.</text>
</comment>
<keyword evidence="2" id="KW-0732">Signal</keyword>
<gene>
    <name evidence="3" type="ORF">ISN45_Aa03g036580</name>
</gene>
<reference evidence="3 4" key="1">
    <citation type="submission" date="2020-12" db="EMBL/GenBank/DDBJ databases">
        <title>Concerted genomic and epigenomic changes stabilize Arabidopsis allopolyploids.</title>
        <authorList>
            <person name="Chen Z."/>
        </authorList>
    </citation>
    <scope>NUCLEOTIDE SEQUENCE [LARGE SCALE GENOMIC DNA]</scope>
    <source>
        <strain evidence="3">Allo738</strain>
        <tissue evidence="3">Leaf</tissue>
    </source>
</reference>
<keyword evidence="4" id="KW-1185">Reference proteome</keyword>
<dbReference type="EMBL" id="JAEFBK010000008">
    <property type="protein sequence ID" value="KAG7579520.1"/>
    <property type="molecule type" value="Genomic_DNA"/>
</dbReference>
<feature type="compositionally biased region" description="Basic and acidic residues" evidence="1">
    <location>
        <begin position="66"/>
        <end position="79"/>
    </location>
</feature>
<dbReference type="Proteomes" id="UP000694240">
    <property type="component" value="Chromosome 8"/>
</dbReference>
<feature type="region of interest" description="Disordered" evidence="1">
    <location>
        <begin position="59"/>
        <end position="79"/>
    </location>
</feature>
<name>A0A8T2AXU8_9BRAS</name>
<feature type="non-terminal residue" evidence="3">
    <location>
        <position position="79"/>
    </location>
</feature>
<protein>
    <submittedName>
        <fullName evidence="3">Uncharacterized protein</fullName>
    </submittedName>
</protein>
<feature type="chain" id="PRO_5035815564" evidence="2">
    <location>
        <begin position="25"/>
        <end position="79"/>
    </location>
</feature>
<dbReference type="AlphaFoldDB" id="A0A8T2AXU8"/>
<proteinExistence type="predicted"/>
<accession>A0A8T2AXU8</accession>
<organism evidence="3 4">
    <name type="scientific">Arabidopsis thaliana x Arabidopsis arenosa</name>
    <dbReference type="NCBI Taxonomy" id="1240361"/>
    <lineage>
        <taxon>Eukaryota</taxon>
        <taxon>Viridiplantae</taxon>
        <taxon>Streptophyta</taxon>
        <taxon>Embryophyta</taxon>
        <taxon>Tracheophyta</taxon>
        <taxon>Spermatophyta</taxon>
        <taxon>Magnoliopsida</taxon>
        <taxon>eudicotyledons</taxon>
        <taxon>Gunneridae</taxon>
        <taxon>Pentapetalae</taxon>
        <taxon>rosids</taxon>
        <taxon>malvids</taxon>
        <taxon>Brassicales</taxon>
        <taxon>Brassicaceae</taxon>
        <taxon>Camelineae</taxon>
        <taxon>Arabidopsis</taxon>
    </lineage>
</organism>
<feature type="signal peptide" evidence="2">
    <location>
        <begin position="1"/>
        <end position="24"/>
    </location>
</feature>
<evidence type="ECO:0000256" key="2">
    <source>
        <dbReference type="SAM" id="SignalP"/>
    </source>
</evidence>
<evidence type="ECO:0000256" key="1">
    <source>
        <dbReference type="SAM" id="MobiDB-lite"/>
    </source>
</evidence>
<sequence>MKSIFFKLLLLVSLLVITFRQNYAVADYCERDADCKPVCMRPYACNLTRHVCMCRPNDVSSSKHSCIPEHKGCGREPPP</sequence>
<evidence type="ECO:0000313" key="4">
    <source>
        <dbReference type="Proteomes" id="UP000694240"/>
    </source>
</evidence>
<evidence type="ECO:0000313" key="3">
    <source>
        <dbReference type="EMBL" id="KAG7579520.1"/>
    </source>
</evidence>